<evidence type="ECO:0000256" key="3">
    <source>
        <dbReference type="ARBA" id="ARBA00022692"/>
    </source>
</evidence>
<dbReference type="GO" id="GO:0005886">
    <property type="term" value="C:plasma membrane"/>
    <property type="evidence" value="ECO:0007669"/>
    <property type="project" value="UniProtKB-SubCell"/>
</dbReference>
<evidence type="ECO:0000256" key="2">
    <source>
        <dbReference type="ARBA" id="ARBA00022475"/>
    </source>
</evidence>
<feature type="transmembrane region" description="Helical" evidence="6">
    <location>
        <begin position="210"/>
        <end position="233"/>
    </location>
</feature>
<comment type="caution">
    <text evidence="7">The sequence shown here is derived from an EMBL/GenBank/DDBJ whole genome shotgun (WGS) entry which is preliminary data.</text>
</comment>
<protein>
    <submittedName>
        <fullName evidence="7">Simple sugar transport system permease protein</fullName>
    </submittedName>
</protein>
<evidence type="ECO:0000313" key="7">
    <source>
        <dbReference type="EMBL" id="MBB5598333.1"/>
    </source>
</evidence>
<dbReference type="CDD" id="cd06580">
    <property type="entry name" value="TM_PBP1_transp_TpRbsC_like"/>
    <property type="match status" value="1"/>
</dbReference>
<sequence length="427" mass="44571">MSAVTLEPPVSTNKTVIRNWGGPIAMAILALIGLVVFALRNPGTTAQFGISNAGDSIQIPAISANTALWGWIFSILLVALAAYALYTTAKKGIIYSWVGWAFAAIFVAAFLVWVIGSANTPNVFLSGLIAGSFTLATPLIFGSLSGVLCERAGIVNIAIEGQLLAGAFAAAVGATLTQSPWVGLICAMAAGTLVGLVLAVFSIKYVVNQIIVGVVLNVLVTGLTSFLFSQVLADNAETLNSPVHFETIRIPVLADIPIFGPILFNQTIVGYLMYLAVIGIWYALFKTKWGLRVRAVGEHPTAADTVGINVNRTRYLNTLYGGAVAGLGGAFFTLVSSGSFSKEMTAGQGFIALAALIFGRWNPIGAFFAALLFGFATNLQFVLSILGTPVPSQFLIMLPYVVTIVAVAGLVGKSRGPAAAGIAYVKG</sequence>
<dbReference type="PANTHER" id="PTHR43370:SF1">
    <property type="entry name" value="GUANOSINE ABC TRANSPORTER PERMEASE PROTEIN NUPQ"/>
    <property type="match status" value="1"/>
</dbReference>
<keyword evidence="7" id="KW-0813">Transport</keyword>
<evidence type="ECO:0000313" key="8">
    <source>
        <dbReference type="Proteomes" id="UP000523863"/>
    </source>
</evidence>
<dbReference type="PANTHER" id="PTHR43370">
    <property type="entry name" value="SUGAR ABC TRANSPORTER INTEGRAL MEMBRANE PROTEIN-RELATED"/>
    <property type="match status" value="1"/>
</dbReference>
<dbReference type="GO" id="GO:0022857">
    <property type="term" value="F:transmembrane transporter activity"/>
    <property type="evidence" value="ECO:0007669"/>
    <property type="project" value="InterPro"/>
</dbReference>
<keyword evidence="8" id="KW-1185">Reference proteome</keyword>
<dbReference type="InterPro" id="IPR001851">
    <property type="entry name" value="ABC_transp_permease"/>
</dbReference>
<proteinExistence type="predicted"/>
<evidence type="ECO:0000256" key="4">
    <source>
        <dbReference type="ARBA" id="ARBA00022989"/>
    </source>
</evidence>
<dbReference type="Pfam" id="PF02653">
    <property type="entry name" value="BPD_transp_2"/>
    <property type="match status" value="1"/>
</dbReference>
<feature type="transmembrane region" description="Helical" evidence="6">
    <location>
        <begin position="268"/>
        <end position="285"/>
    </location>
</feature>
<feature type="transmembrane region" description="Helical" evidence="6">
    <location>
        <begin position="368"/>
        <end position="388"/>
    </location>
</feature>
<feature type="transmembrane region" description="Helical" evidence="6">
    <location>
        <begin position="181"/>
        <end position="203"/>
    </location>
</feature>
<feature type="transmembrane region" description="Helical" evidence="6">
    <location>
        <begin position="93"/>
        <end position="116"/>
    </location>
</feature>
<feature type="transmembrane region" description="Helical" evidence="6">
    <location>
        <begin position="344"/>
        <end position="361"/>
    </location>
</feature>
<feature type="transmembrane region" description="Helical" evidence="6">
    <location>
        <begin position="153"/>
        <end position="175"/>
    </location>
</feature>
<keyword evidence="7" id="KW-0762">Sugar transport</keyword>
<feature type="transmembrane region" description="Helical" evidence="6">
    <location>
        <begin position="394"/>
        <end position="412"/>
    </location>
</feature>
<evidence type="ECO:0000256" key="1">
    <source>
        <dbReference type="ARBA" id="ARBA00004651"/>
    </source>
</evidence>
<feature type="transmembrane region" description="Helical" evidence="6">
    <location>
        <begin position="122"/>
        <end position="141"/>
    </location>
</feature>
<reference evidence="7 8" key="1">
    <citation type="submission" date="2020-08" db="EMBL/GenBank/DDBJ databases">
        <title>Sequencing the genomes of 1000 actinobacteria strains.</title>
        <authorList>
            <person name="Klenk H.-P."/>
        </authorList>
    </citation>
    <scope>NUCLEOTIDE SEQUENCE [LARGE SCALE GENOMIC DNA]</scope>
    <source>
        <strain evidence="7 8">DSM 23694</strain>
    </source>
</reference>
<evidence type="ECO:0000256" key="6">
    <source>
        <dbReference type="SAM" id="Phobius"/>
    </source>
</evidence>
<keyword evidence="3 6" id="KW-0812">Transmembrane</keyword>
<dbReference type="EMBL" id="JACHBL010000001">
    <property type="protein sequence ID" value="MBB5598333.1"/>
    <property type="molecule type" value="Genomic_DNA"/>
</dbReference>
<name>A0A7W8YB72_9MICC</name>
<evidence type="ECO:0000256" key="5">
    <source>
        <dbReference type="ARBA" id="ARBA00023136"/>
    </source>
</evidence>
<accession>A0A7W8YB72</accession>
<keyword evidence="2" id="KW-1003">Cell membrane</keyword>
<keyword evidence="5 6" id="KW-0472">Membrane</keyword>
<organism evidence="7 8">
    <name type="scientific">Neomicrococcus lactis</name>
    <dbReference type="NCBI Taxonomy" id="732241"/>
    <lineage>
        <taxon>Bacteria</taxon>
        <taxon>Bacillati</taxon>
        <taxon>Actinomycetota</taxon>
        <taxon>Actinomycetes</taxon>
        <taxon>Micrococcales</taxon>
        <taxon>Micrococcaceae</taxon>
        <taxon>Neomicrococcus</taxon>
    </lineage>
</organism>
<feature type="transmembrane region" description="Helical" evidence="6">
    <location>
        <begin position="68"/>
        <end position="86"/>
    </location>
</feature>
<feature type="transmembrane region" description="Helical" evidence="6">
    <location>
        <begin position="319"/>
        <end position="338"/>
    </location>
</feature>
<comment type="subcellular location">
    <subcellularLocation>
        <location evidence="1">Cell membrane</location>
        <topology evidence="1">Multi-pass membrane protein</topology>
    </subcellularLocation>
</comment>
<dbReference type="AlphaFoldDB" id="A0A7W8YB72"/>
<keyword evidence="4 6" id="KW-1133">Transmembrane helix</keyword>
<feature type="transmembrane region" description="Helical" evidence="6">
    <location>
        <begin position="20"/>
        <end position="39"/>
    </location>
</feature>
<gene>
    <name evidence="7" type="ORF">BKA12_001413</name>
</gene>
<dbReference type="Proteomes" id="UP000523863">
    <property type="component" value="Unassembled WGS sequence"/>
</dbReference>
<dbReference type="RefSeq" id="WP_183641856.1">
    <property type="nucleotide sequence ID" value="NZ_JACHBL010000001.1"/>
</dbReference>